<protein>
    <recommendedName>
        <fullName evidence="3">CCHC-type domain-containing protein</fullName>
    </recommendedName>
</protein>
<dbReference type="GO" id="GO:0008270">
    <property type="term" value="F:zinc ion binding"/>
    <property type="evidence" value="ECO:0007669"/>
    <property type="project" value="UniProtKB-KW"/>
</dbReference>
<evidence type="ECO:0000313" key="4">
    <source>
        <dbReference type="EMBL" id="EFX68909.1"/>
    </source>
</evidence>
<name>E9HH89_DAPPU</name>
<dbReference type="PANTHER" id="PTHR33223:SF6">
    <property type="entry name" value="CCHC-TYPE DOMAIN-CONTAINING PROTEIN"/>
    <property type="match status" value="1"/>
</dbReference>
<feature type="compositionally biased region" description="Basic and acidic residues" evidence="2">
    <location>
        <begin position="125"/>
        <end position="135"/>
    </location>
</feature>
<keyword evidence="1" id="KW-0479">Metal-binding</keyword>
<proteinExistence type="predicted"/>
<dbReference type="SUPFAM" id="SSF57756">
    <property type="entry name" value="Retrovirus zinc finger-like domains"/>
    <property type="match status" value="1"/>
</dbReference>
<evidence type="ECO:0000259" key="3">
    <source>
        <dbReference type="PROSITE" id="PS50158"/>
    </source>
</evidence>
<accession>E9HH89</accession>
<feature type="compositionally biased region" description="Basic and acidic residues" evidence="2">
    <location>
        <begin position="78"/>
        <end position="96"/>
    </location>
</feature>
<keyword evidence="5" id="KW-1185">Reference proteome</keyword>
<dbReference type="KEGG" id="dpx:DAPPUDRAFT_114169"/>
<feature type="region of interest" description="Disordered" evidence="2">
    <location>
        <begin position="223"/>
        <end position="242"/>
    </location>
</feature>
<keyword evidence="1" id="KW-0863">Zinc-finger</keyword>
<evidence type="ECO:0000313" key="5">
    <source>
        <dbReference type="Proteomes" id="UP000000305"/>
    </source>
</evidence>
<organism evidence="4 5">
    <name type="scientific">Daphnia pulex</name>
    <name type="common">Water flea</name>
    <dbReference type="NCBI Taxonomy" id="6669"/>
    <lineage>
        <taxon>Eukaryota</taxon>
        <taxon>Metazoa</taxon>
        <taxon>Ecdysozoa</taxon>
        <taxon>Arthropoda</taxon>
        <taxon>Crustacea</taxon>
        <taxon>Branchiopoda</taxon>
        <taxon>Diplostraca</taxon>
        <taxon>Cladocera</taxon>
        <taxon>Anomopoda</taxon>
        <taxon>Daphniidae</taxon>
        <taxon>Daphnia</taxon>
    </lineage>
</organism>
<feature type="region of interest" description="Disordered" evidence="2">
    <location>
        <begin position="249"/>
        <end position="270"/>
    </location>
</feature>
<dbReference type="InterPro" id="IPR036875">
    <property type="entry name" value="Znf_CCHC_sf"/>
</dbReference>
<keyword evidence="1" id="KW-0862">Zinc</keyword>
<dbReference type="GO" id="GO:0003676">
    <property type="term" value="F:nucleic acid binding"/>
    <property type="evidence" value="ECO:0007669"/>
    <property type="project" value="InterPro"/>
</dbReference>
<dbReference type="OrthoDB" id="1934635at2759"/>
<dbReference type="InterPro" id="IPR001878">
    <property type="entry name" value="Znf_CCHC"/>
</dbReference>
<feature type="compositionally biased region" description="Basic and acidic residues" evidence="2">
    <location>
        <begin position="250"/>
        <end position="263"/>
    </location>
</feature>
<reference evidence="4 5" key="1">
    <citation type="journal article" date="2011" name="Science">
        <title>The ecoresponsive genome of Daphnia pulex.</title>
        <authorList>
            <person name="Colbourne J.K."/>
            <person name="Pfrender M.E."/>
            <person name="Gilbert D."/>
            <person name="Thomas W.K."/>
            <person name="Tucker A."/>
            <person name="Oakley T.H."/>
            <person name="Tokishita S."/>
            <person name="Aerts A."/>
            <person name="Arnold G.J."/>
            <person name="Basu M.K."/>
            <person name="Bauer D.J."/>
            <person name="Caceres C.E."/>
            <person name="Carmel L."/>
            <person name="Casola C."/>
            <person name="Choi J.H."/>
            <person name="Detter J.C."/>
            <person name="Dong Q."/>
            <person name="Dusheyko S."/>
            <person name="Eads B.D."/>
            <person name="Frohlich T."/>
            <person name="Geiler-Samerotte K.A."/>
            <person name="Gerlach D."/>
            <person name="Hatcher P."/>
            <person name="Jogdeo S."/>
            <person name="Krijgsveld J."/>
            <person name="Kriventseva E.V."/>
            <person name="Kultz D."/>
            <person name="Laforsch C."/>
            <person name="Lindquist E."/>
            <person name="Lopez J."/>
            <person name="Manak J.R."/>
            <person name="Muller J."/>
            <person name="Pangilinan J."/>
            <person name="Patwardhan R.P."/>
            <person name="Pitluck S."/>
            <person name="Pritham E.J."/>
            <person name="Rechtsteiner A."/>
            <person name="Rho M."/>
            <person name="Rogozin I.B."/>
            <person name="Sakarya O."/>
            <person name="Salamov A."/>
            <person name="Schaack S."/>
            <person name="Shapiro H."/>
            <person name="Shiga Y."/>
            <person name="Skalitzky C."/>
            <person name="Smith Z."/>
            <person name="Souvorov A."/>
            <person name="Sung W."/>
            <person name="Tang Z."/>
            <person name="Tsuchiya D."/>
            <person name="Tu H."/>
            <person name="Vos H."/>
            <person name="Wang M."/>
            <person name="Wolf Y.I."/>
            <person name="Yamagata H."/>
            <person name="Yamada T."/>
            <person name="Ye Y."/>
            <person name="Shaw J.R."/>
            <person name="Andrews J."/>
            <person name="Crease T.J."/>
            <person name="Tang H."/>
            <person name="Lucas S.M."/>
            <person name="Robertson H.M."/>
            <person name="Bork P."/>
            <person name="Koonin E.V."/>
            <person name="Zdobnov E.M."/>
            <person name="Grigoriev I.V."/>
            <person name="Lynch M."/>
            <person name="Boore J.L."/>
        </authorList>
    </citation>
    <scope>NUCLEOTIDE SEQUENCE [LARGE SCALE GENOMIC DNA]</scope>
</reference>
<dbReference type="Pfam" id="PF14893">
    <property type="entry name" value="PNMA"/>
    <property type="match status" value="1"/>
</dbReference>
<dbReference type="eggNOG" id="ENOG502TB6Z">
    <property type="taxonomic scope" value="Eukaryota"/>
</dbReference>
<feature type="domain" description="CCHC-type" evidence="3">
    <location>
        <begin position="676"/>
        <end position="691"/>
    </location>
</feature>
<dbReference type="Proteomes" id="UP000000305">
    <property type="component" value="Unassembled WGS sequence"/>
</dbReference>
<evidence type="ECO:0000256" key="2">
    <source>
        <dbReference type="SAM" id="MobiDB-lite"/>
    </source>
</evidence>
<feature type="region of interest" description="Disordered" evidence="2">
    <location>
        <begin position="30"/>
        <end position="184"/>
    </location>
</feature>
<dbReference type="AlphaFoldDB" id="E9HH89"/>
<dbReference type="EMBL" id="GL732646">
    <property type="protein sequence ID" value="EFX68909.1"/>
    <property type="molecule type" value="Genomic_DNA"/>
</dbReference>
<dbReference type="PROSITE" id="PS50158">
    <property type="entry name" value="ZF_CCHC"/>
    <property type="match status" value="1"/>
</dbReference>
<dbReference type="InParanoid" id="E9HH89"/>
<dbReference type="InterPro" id="IPR048270">
    <property type="entry name" value="PNMA_C"/>
</dbReference>
<sequence>MEGVTIDPPREKLGTPGFLKNIGAIFSKLSPKQFKRAPKLPKPTDAIQVDGSQPSSEEEEDDEDEEEEDEEEEEEEDENKKNLDNRPFEKQREDWAQTKGKALARTPIQPKRLYPNLEEVEEDEQRLGADLRADSEDGDDESVDEAGPSKPVKRNRNLRVKGQPPTRVSTHIRGKPPAPLENEHIEINVLVNQTETVTNEQENLSIINELRRAKSKNLIKRAKQKEKVETRPTSESEEEKVAVKITNPRKKVEQKGKVEENKKTKVRSITPDRLSETNPFRKVEQKGKVEANKKTKVRPITPDRLSETNPFRDIEFWETTTTFPKMKEEDETGIIKRKTATSHQSHFEKIYRYLRNAGVSKEEATHCALMASEPLNDEALCDSEVEPEETILAKDCPVKSNQSYYNSQKLLQNQQQMTISLLAQVPAFNGMGSTKFEDWIKHFERVIDTSEFEEGKKIKLLYSKLFGSAEDCITTFQLCYPKEAKSFTKVKQCLHERFHGGDSRKMYLTEYNNCTRNPGESIRDYACRIQKLYSFAYPTKAGKSLDLEMRELMIMDRFLGGLKSNLRERMSFKEFKSLKDLIKATENCAAILNEAKLEKRNVEFINAISTNPNSQALSESKKEAEVWKIAFEKNQKLLSDLLQQKKEKKLKKRDEGFINAVSTNTNVKFGSERRLCYSCRQRGHEIKDCPDRIFM</sequence>
<evidence type="ECO:0000256" key="1">
    <source>
        <dbReference type="PROSITE-ProRule" id="PRU00047"/>
    </source>
</evidence>
<gene>
    <name evidence="4" type="ORF">DAPPUDRAFT_114169</name>
</gene>
<dbReference type="STRING" id="6669.E9HH89"/>
<feature type="compositionally biased region" description="Basic and acidic residues" evidence="2">
    <location>
        <begin position="225"/>
        <end position="242"/>
    </location>
</feature>
<dbReference type="HOGENOM" id="CLU_012926_0_0_1"/>
<dbReference type="PhylomeDB" id="E9HH89"/>
<dbReference type="PANTHER" id="PTHR33223">
    <property type="entry name" value="CCHC-TYPE DOMAIN-CONTAINING PROTEIN"/>
    <property type="match status" value="1"/>
</dbReference>
<feature type="compositionally biased region" description="Acidic residues" evidence="2">
    <location>
        <begin position="56"/>
        <end position="77"/>
    </location>
</feature>